<name>A0AA86VPX5_9FABA</name>
<proteinExistence type="predicted"/>
<accession>A0AA86VPX5</accession>
<dbReference type="Gene3D" id="3.40.50.150">
    <property type="entry name" value="Vaccinia Virus protein VP39"/>
    <property type="match status" value="1"/>
</dbReference>
<dbReference type="EMBL" id="OY731406">
    <property type="protein sequence ID" value="CAJ1973296.1"/>
    <property type="molecule type" value="Genomic_DNA"/>
</dbReference>
<evidence type="ECO:0000313" key="2">
    <source>
        <dbReference type="Proteomes" id="UP001189624"/>
    </source>
</evidence>
<evidence type="ECO:0000313" key="1">
    <source>
        <dbReference type="EMBL" id="CAJ1973296.1"/>
    </source>
</evidence>
<dbReference type="SUPFAM" id="SSF53335">
    <property type="entry name" value="S-adenosyl-L-methionine-dependent methyltransferases"/>
    <property type="match status" value="1"/>
</dbReference>
<reference evidence="1" key="1">
    <citation type="submission" date="2023-10" db="EMBL/GenBank/DDBJ databases">
        <authorList>
            <person name="Domelevo Entfellner J.-B."/>
        </authorList>
    </citation>
    <scope>NUCLEOTIDE SEQUENCE</scope>
</reference>
<sequence>MGPTNGQQPPRVLDFGGKRAVELGTGCGVAGMGLFLLGLTDLVLTDIVPVMPALKCNLKVNKRILHKTLSTSDGLPPFSSTTPLVASSSTIPIILSDLESASKNWTLPISPVPFTLRLKPW</sequence>
<protein>
    <submittedName>
        <fullName evidence="1">Uncharacterized protein</fullName>
    </submittedName>
</protein>
<keyword evidence="2" id="KW-1185">Reference proteome</keyword>
<dbReference type="Proteomes" id="UP001189624">
    <property type="component" value="Chromosome 9"/>
</dbReference>
<dbReference type="InterPro" id="IPR019410">
    <property type="entry name" value="Methyltransf_16"/>
</dbReference>
<dbReference type="Gramene" id="rna-AYBTSS11_LOCUS25356">
    <property type="protein sequence ID" value="CAJ1973296.1"/>
    <property type="gene ID" value="gene-AYBTSS11_LOCUS25356"/>
</dbReference>
<dbReference type="AlphaFoldDB" id="A0AA86VPX5"/>
<dbReference type="InterPro" id="IPR029063">
    <property type="entry name" value="SAM-dependent_MTases_sf"/>
</dbReference>
<gene>
    <name evidence="1" type="ORF">AYBTSS11_LOCUS25356</name>
</gene>
<dbReference type="Pfam" id="PF10294">
    <property type="entry name" value="Methyltransf_16"/>
    <property type="match status" value="1"/>
</dbReference>
<organism evidence="1 2">
    <name type="scientific">Sphenostylis stenocarpa</name>
    <dbReference type="NCBI Taxonomy" id="92480"/>
    <lineage>
        <taxon>Eukaryota</taxon>
        <taxon>Viridiplantae</taxon>
        <taxon>Streptophyta</taxon>
        <taxon>Embryophyta</taxon>
        <taxon>Tracheophyta</taxon>
        <taxon>Spermatophyta</taxon>
        <taxon>Magnoliopsida</taxon>
        <taxon>eudicotyledons</taxon>
        <taxon>Gunneridae</taxon>
        <taxon>Pentapetalae</taxon>
        <taxon>rosids</taxon>
        <taxon>fabids</taxon>
        <taxon>Fabales</taxon>
        <taxon>Fabaceae</taxon>
        <taxon>Papilionoideae</taxon>
        <taxon>50 kb inversion clade</taxon>
        <taxon>NPAAA clade</taxon>
        <taxon>indigoferoid/millettioid clade</taxon>
        <taxon>Phaseoleae</taxon>
        <taxon>Sphenostylis</taxon>
    </lineage>
</organism>